<dbReference type="FunFam" id="1.20.1070.10:FF:000011">
    <property type="entry name" value="Adhesion G protein-coupled receptor L2"/>
    <property type="match status" value="1"/>
</dbReference>
<dbReference type="PRINTS" id="PR01444">
    <property type="entry name" value="LATROPHILIN"/>
</dbReference>
<dbReference type="InterPro" id="IPR036445">
    <property type="entry name" value="GPCR_2_extracell_dom_sf"/>
</dbReference>
<dbReference type="GO" id="GO:0007189">
    <property type="term" value="P:adenylate cyclase-activating G protein-coupled receptor signaling pathway"/>
    <property type="evidence" value="ECO:0007669"/>
    <property type="project" value="TreeGrafter"/>
</dbReference>
<dbReference type="PROSITE" id="PS50227">
    <property type="entry name" value="G_PROTEIN_RECEP_F2_3"/>
    <property type="match status" value="1"/>
</dbReference>
<keyword evidence="11" id="KW-1015">Disulfide bond</keyword>
<dbReference type="Pfam" id="PF16489">
    <property type="entry name" value="GAIN"/>
    <property type="match status" value="1"/>
</dbReference>
<dbReference type="InterPro" id="IPR003334">
    <property type="entry name" value="GPCR_2_latrophilin_rcpt_C"/>
</dbReference>
<dbReference type="PRINTS" id="PR00249">
    <property type="entry name" value="GPCRSECRETIN"/>
</dbReference>
<dbReference type="FunFam" id="1.25.40.610:FF:000003">
    <property type="entry name" value="adhesion G protein-coupled receptor L3"/>
    <property type="match status" value="1"/>
</dbReference>
<dbReference type="PANTHER" id="PTHR12011:SF60">
    <property type="entry name" value="ADHESION G PROTEIN-COUPLED RECEPTOR L3"/>
    <property type="match status" value="1"/>
</dbReference>
<feature type="transmembrane region" description="Helical" evidence="16">
    <location>
        <begin position="381"/>
        <end position="404"/>
    </location>
</feature>
<dbReference type="FunFam" id="4.10.1240.10:FF:000004">
    <property type="entry name" value="Adhesion G protein-coupled receptor L3"/>
    <property type="match status" value="1"/>
</dbReference>
<dbReference type="Proteomes" id="UP000531559">
    <property type="component" value="Unassembled WGS sequence"/>
</dbReference>
<evidence type="ECO:0000256" key="13">
    <source>
        <dbReference type="ARBA" id="ARBA00023180"/>
    </source>
</evidence>
<comment type="similarity">
    <text evidence="2">Belongs to the G-protein coupled receptor 2 family. LN-TM7 subfamily.</text>
</comment>
<evidence type="ECO:0000256" key="12">
    <source>
        <dbReference type="ARBA" id="ARBA00023170"/>
    </source>
</evidence>
<dbReference type="PROSITE" id="PS00650">
    <property type="entry name" value="G_PROTEIN_RECEP_F2_2"/>
    <property type="match status" value="1"/>
</dbReference>
<dbReference type="FunFam" id="2.60.220.50:FF:000001">
    <property type="entry name" value="Adhesion G protein-coupled receptor L2"/>
    <property type="match status" value="1"/>
</dbReference>
<dbReference type="GO" id="GO:0030246">
    <property type="term" value="F:carbohydrate binding"/>
    <property type="evidence" value="ECO:0007669"/>
    <property type="project" value="UniProtKB-KW"/>
</dbReference>
<dbReference type="Gene3D" id="1.25.40.610">
    <property type="match status" value="1"/>
</dbReference>
<dbReference type="GO" id="GO:0007166">
    <property type="term" value="P:cell surface receptor signaling pathway"/>
    <property type="evidence" value="ECO:0007669"/>
    <property type="project" value="InterPro"/>
</dbReference>
<dbReference type="PROSITE" id="PS50221">
    <property type="entry name" value="GAIN_B"/>
    <property type="match status" value="1"/>
</dbReference>
<feature type="domain" description="G-protein coupled receptors family 2 profile 2" evidence="19">
    <location>
        <begin position="379"/>
        <end position="620"/>
    </location>
</feature>
<comment type="caution">
    <text evidence="20">The sequence shown here is derived from an EMBL/GenBank/DDBJ whole genome shotgun (WGS) entry which is preliminary data.</text>
</comment>
<dbReference type="Pfam" id="PF02354">
    <property type="entry name" value="Latrophilin"/>
    <property type="match status" value="1"/>
</dbReference>
<evidence type="ECO:0000256" key="4">
    <source>
        <dbReference type="ARBA" id="ARBA00022553"/>
    </source>
</evidence>
<dbReference type="Gene3D" id="2.60.220.50">
    <property type="match status" value="1"/>
</dbReference>
<evidence type="ECO:0000259" key="17">
    <source>
        <dbReference type="PROSITE" id="PS50221"/>
    </source>
</evidence>
<feature type="region of interest" description="Disordered" evidence="15">
    <location>
        <begin position="638"/>
        <end position="662"/>
    </location>
</feature>
<evidence type="ECO:0000256" key="10">
    <source>
        <dbReference type="ARBA" id="ARBA00023136"/>
    </source>
</evidence>
<dbReference type="GO" id="GO:0004930">
    <property type="term" value="F:G protein-coupled receptor activity"/>
    <property type="evidence" value="ECO:0007669"/>
    <property type="project" value="UniProtKB-KW"/>
</dbReference>
<dbReference type="SMART" id="SM00008">
    <property type="entry name" value="HormR"/>
    <property type="match status" value="1"/>
</dbReference>
<keyword evidence="14" id="KW-0807">Transducer</keyword>
<evidence type="ECO:0000259" key="19">
    <source>
        <dbReference type="PROSITE" id="PS50261"/>
    </source>
</evidence>
<feature type="transmembrane region" description="Helical" evidence="16">
    <location>
        <begin position="440"/>
        <end position="462"/>
    </location>
</feature>
<dbReference type="InterPro" id="IPR017981">
    <property type="entry name" value="GPCR_2-like_7TM"/>
</dbReference>
<dbReference type="Pfam" id="PF00002">
    <property type="entry name" value="7tm_2"/>
    <property type="match status" value="1"/>
</dbReference>
<dbReference type="PANTHER" id="PTHR12011">
    <property type="entry name" value="ADHESION G-PROTEIN COUPLED RECEPTOR"/>
    <property type="match status" value="1"/>
</dbReference>
<dbReference type="Gene3D" id="1.20.1070.10">
    <property type="entry name" value="Rhodopsin 7-helix transmembrane proteins"/>
    <property type="match status" value="1"/>
</dbReference>
<evidence type="ECO:0000256" key="9">
    <source>
        <dbReference type="ARBA" id="ARBA00023040"/>
    </source>
</evidence>
<feature type="transmembrane region" description="Helical" evidence="16">
    <location>
        <begin position="523"/>
        <end position="546"/>
    </location>
</feature>
<dbReference type="GO" id="GO:0005886">
    <property type="term" value="C:plasma membrane"/>
    <property type="evidence" value="ECO:0007669"/>
    <property type="project" value="UniProtKB-SubCell"/>
</dbReference>
<gene>
    <name evidence="20" type="primary">Adgrl3_1</name>
    <name evidence="20" type="ORF">NOTJUL_R12616</name>
</gene>
<dbReference type="EMBL" id="VZSV01000165">
    <property type="protein sequence ID" value="NXA53344.1"/>
    <property type="molecule type" value="Genomic_DNA"/>
</dbReference>
<feature type="non-terminal residue" evidence="20">
    <location>
        <position position="725"/>
    </location>
</feature>
<dbReference type="InterPro" id="IPR032471">
    <property type="entry name" value="AGRL2-4_GAIN_subdom_A"/>
</dbReference>
<dbReference type="OrthoDB" id="1100386at2759"/>
<keyword evidence="7" id="KW-0430">Lectin</keyword>
<keyword evidence="21" id="KW-1185">Reference proteome</keyword>
<dbReference type="InterPro" id="IPR001879">
    <property type="entry name" value="GPCR_2_extracellular_dom"/>
</dbReference>
<dbReference type="SMART" id="SM00303">
    <property type="entry name" value="GPS"/>
    <property type="match status" value="1"/>
</dbReference>
<evidence type="ECO:0000256" key="7">
    <source>
        <dbReference type="ARBA" id="ARBA00022734"/>
    </source>
</evidence>
<keyword evidence="4" id="KW-0597">Phosphoprotein</keyword>
<evidence type="ECO:0000256" key="2">
    <source>
        <dbReference type="ARBA" id="ARBA00010933"/>
    </source>
</evidence>
<dbReference type="Pfam" id="PF02793">
    <property type="entry name" value="HRM"/>
    <property type="match status" value="1"/>
</dbReference>
<evidence type="ECO:0000256" key="8">
    <source>
        <dbReference type="ARBA" id="ARBA00022989"/>
    </source>
</evidence>
<feature type="transmembrane region" description="Helical" evidence="16">
    <location>
        <begin position="483"/>
        <end position="503"/>
    </location>
</feature>
<evidence type="ECO:0000313" key="20">
    <source>
        <dbReference type="EMBL" id="NXA53344.1"/>
    </source>
</evidence>
<evidence type="ECO:0000256" key="16">
    <source>
        <dbReference type="SAM" id="Phobius"/>
    </source>
</evidence>
<dbReference type="PROSITE" id="PS50261">
    <property type="entry name" value="G_PROTEIN_RECEP_F2_4"/>
    <property type="match status" value="1"/>
</dbReference>
<evidence type="ECO:0000259" key="18">
    <source>
        <dbReference type="PROSITE" id="PS50227"/>
    </source>
</evidence>
<feature type="domain" description="G-protein coupled receptors family 2 profile 1" evidence="18">
    <location>
        <begin position="1"/>
        <end position="57"/>
    </location>
</feature>
<protein>
    <submittedName>
        <fullName evidence="20">AGRL3 protein</fullName>
    </submittedName>
</protein>
<organism evidence="20 21">
    <name type="scientific">Nothocercus julius</name>
    <dbReference type="NCBI Taxonomy" id="2585813"/>
    <lineage>
        <taxon>Eukaryota</taxon>
        <taxon>Metazoa</taxon>
        <taxon>Chordata</taxon>
        <taxon>Craniata</taxon>
        <taxon>Vertebrata</taxon>
        <taxon>Euteleostomi</taxon>
        <taxon>Archelosauria</taxon>
        <taxon>Archosauria</taxon>
        <taxon>Dinosauria</taxon>
        <taxon>Saurischia</taxon>
        <taxon>Theropoda</taxon>
        <taxon>Coelurosauria</taxon>
        <taxon>Aves</taxon>
        <taxon>Palaeognathae</taxon>
        <taxon>Tinamiformes</taxon>
        <taxon>Tinamidae</taxon>
        <taxon>Nothocercus</taxon>
    </lineage>
</organism>
<feature type="domain" description="GAIN-B" evidence="17">
    <location>
        <begin position="191"/>
        <end position="369"/>
    </location>
</feature>
<dbReference type="SUPFAM" id="SSF81321">
    <property type="entry name" value="Family A G protein-coupled receptor-like"/>
    <property type="match status" value="1"/>
</dbReference>
<evidence type="ECO:0000256" key="6">
    <source>
        <dbReference type="ARBA" id="ARBA00022729"/>
    </source>
</evidence>
<dbReference type="InterPro" id="IPR046338">
    <property type="entry name" value="GAIN_dom_sf"/>
</dbReference>
<evidence type="ECO:0000256" key="1">
    <source>
        <dbReference type="ARBA" id="ARBA00004651"/>
    </source>
</evidence>
<feature type="non-terminal residue" evidence="20">
    <location>
        <position position="1"/>
    </location>
</feature>
<accession>A0A7K7WJ94</accession>
<evidence type="ECO:0000256" key="11">
    <source>
        <dbReference type="ARBA" id="ARBA00023157"/>
    </source>
</evidence>
<dbReference type="Gene3D" id="4.10.1240.10">
    <property type="entry name" value="GPCR, family 2, extracellular hormone receptor domain"/>
    <property type="match status" value="1"/>
</dbReference>
<proteinExistence type="inferred from homology"/>
<keyword evidence="9" id="KW-0297">G-protein coupled receptor</keyword>
<keyword evidence="10 16" id="KW-0472">Membrane</keyword>
<keyword evidence="12" id="KW-0675">Receptor</keyword>
<feature type="transmembrane region" description="Helical" evidence="16">
    <location>
        <begin position="567"/>
        <end position="590"/>
    </location>
</feature>
<sequence>CDPVEARDVMWSRTRQGQVAKQPCPIGSIGVATFRCLAPDGIWEPQGPDLSNCSSPWINHITQKMKSGEMAANIARELAEHTRNHLYAGDITYSVSAMVQLVNLLDVQLRNLTPGGKDSAARSLNKLQKRERSCRAYVQAMVETVNNLLQPQALNAWRDLNASEQQRAATKLLDTVEDSAFVLADNLLKTDIVRENTDNIQLEVARLSTDGNLEDLKFPQNLGHGSAIQLSANTLKQNGRNGEIRVAFVLYNNLGTYLSTENASMKLGTEAMSTNHSVIVNSPVITAAINKEFSNKVYLADPVVFTVKHIKSEENFNPNCSFWSYTKRTMTGYWSTQGCRLLTTNKTHTTCSCNHLTNFAVLMAHVEVKHSDAVHDLLLDFITWVGILLSLVCLLICIFTFCFFRGLQSDRNTIHKNLCISLFVAELLFLIGINRTDQPIACAVFAALLHFFFLAAFTWMFLEGVQLYIMLVEVFESEHSRRKYFYLVGYGMPALIVAVSAAVDYRSYGTDKVCWLRLDTYFIWSFIGPATLIIMLNVIFLGIALYKMFHHTAILKPESGCLDNIKSWVIGAIALLCLLGLTWAFGLMYINESTVIMAYLFTIFNSLQGMFIFIFHCVLQKKVRKEYGKCLRTHCCSGKSTESSIGSGKTSGSRTPGRYSTGSQSRIRRMWNDTVRKQSESSFITGDINSSASLNRGAMANHLITNALLRPHGTNNPYNTLLGES</sequence>
<keyword evidence="8 16" id="KW-1133">Transmembrane helix</keyword>
<keyword evidence="13" id="KW-0325">Glycoprotein</keyword>
<dbReference type="InterPro" id="IPR003924">
    <property type="entry name" value="GPCR_2_latrophilin"/>
</dbReference>
<dbReference type="Pfam" id="PF01825">
    <property type="entry name" value="GPS"/>
    <property type="match status" value="1"/>
</dbReference>
<evidence type="ECO:0000256" key="3">
    <source>
        <dbReference type="ARBA" id="ARBA00022475"/>
    </source>
</evidence>
<keyword evidence="6" id="KW-0732">Signal</keyword>
<evidence type="ECO:0000256" key="15">
    <source>
        <dbReference type="SAM" id="MobiDB-lite"/>
    </source>
</evidence>
<dbReference type="AlphaFoldDB" id="A0A7K7WJ94"/>
<feature type="transmembrane region" description="Helical" evidence="16">
    <location>
        <begin position="416"/>
        <end position="434"/>
    </location>
</feature>
<dbReference type="InterPro" id="IPR017983">
    <property type="entry name" value="GPCR_2_secretin-like_CS"/>
</dbReference>
<evidence type="ECO:0000256" key="5">
    <source>
        <dbReference type="ARBA" id="ARBA00022692"/>
    </source>
</evidence>
<comment type="subcellular location">
    <subcellularLocation>
        <location evidence="1">Cell membrane</location>
        <topology evidence="1">Multi-pass membrane protein</topology>
    </subcellularLocation>
</comment>
<evidence type="ECO:0000313" key="21">
    <source>
        <dbReference type="Proteomes" id="UP000531559"/>
    </source>
</evidence>
<evidence type="ECO:0000256" key="14">
    <source>
        <dbReference type="ARBA" id="ARBA00023224"/>
    </source>
</evidence>
<name>A0A7K7WJ94_9AVES</name>
<dbReference type="InterPro" id="IPR000203">
    <property type="entry name" value="GPS"/>
</dbReference>
<dbReference type="InterPro" id="IPR057244">
    <property type="entry name" value="GAIN_B"/>
</dbReference>
<keyword evidence="3" id="KW-1003">Cell membrane</keyword>
<keyword evidence="5 16" id="KW-0812">Transmembrane</keyword>
<dbReference type="InterPro" id="IPR000832">
    <property type="entry name" value="GPCR_2_secretin-like"/>
</dbReference>
<feature type="transmembrane region" description="Helical" evidence="16">
    <location>
        <begin position="596"/>
        <end position="619"/>
    </location>
</feature>
<reference evidence="20 21" key="1">
    <citation type="submission" date="2019-09" db="EMBL/GenBank/DDBJ databases">
        <title>Bird 10,000 Genomes (B10K) Project - Family phase.</title>
        <authorList>
            <person name="Zhang G."/>
        </authorList>
    </citation>
    <scope>NUCLEOTIDE SEQUENCE [LARGE SCALE GENOMIC DNA]</scope>
    <source>
        <strain evidence="20">B10K-MSB-01</strain>
    </source>
</reference>